<dbReference type="GO" id="GO:0005730">
    <property type="term" value="C:nucleolus"/>
    <property type="evidence" value="ECO:0007669"/>
    <property type="project" value="TreeGrafter"/>
</dbReference>
<dbReference type="GO" id="GO:0003723">
    <property type="term" value="F:RNA binding"/>
    <property type="evidence" value="ECO:0007669"/>
    <property type="project" value="UniProtKB-UniRule"/>
</dbReference>
<protein>
    <recommendedName>
        <fullName evidence="4">RRM domain-containing protein</fullName>
    </recommendedName>
</protein>
<accession>A0A4T0J5M0</accession>
<feature type="domain" description="RRM" evidence="4">
    <location>
        <begin position="91"/>
        <end position="166"/>
    </location>
</feature>
<dbReference type="InterPro" id="IPR000504">
    <property type="entry name" value="RRM_dom"/>
</dbReference>
<dbReference type="EMBL" id="SPOI01000079">
    <property type="protein sequence ID" value="TIB38009.1"/>
    <property type="molecule type" value="Genomic_DNA"/>
</dbReference>
<name>A0A4T0J5M0_WALIC</name>
<dbReference type="PANTHER" id="PTHR23236:SF11">
    <property type="entry name" value="EUKARYOTIC TRANSLATION INITIATION FACTOR 4H"/>
    <property type="match status" value="1"/>
</dbReference>
<keyword evidence="1 2" id="KW-0694">RNA-binding</keyword>
<evidence type="ECO:0000256" key="3">
    <source>
        <dbReference type="SAM" id="MobiDB-lite"/>
    </source>
</evidence>
<dbReference type="Gene3D" id="3.30.70.330">
    <property type="match status" value="1"/>
</dbReference>
<dbReference type="SMART" id="SM00360">
    <property type="entry name" value="RRM"/>
    <property type="match status" value="1"/>
</dbReference>
<evidence type="ECO:0000313" key="5">
    <source>
        <dbReference type="EMBL" id="TIB38009.1"/>
    </source>
</evidence>
<evidence type="ECO:0000313" key="6">
    <source>
        <dbReference type="Proteomes" id="UP000310689"/>
    </source>
</evidence>
<sequence>MGEWIVRVNGHANASPTAPKKNQKVKMSLNDFIAPPAPPGGSWADDDVADELPTAPAARDEFGGRLDGASEGAFGNDASRPPVPLPSAPPYTAFLGNLNHSIVDEEIAAFFAELALTSVRVVRDISDRPKGFGYAEFATLDDLKGALAKTGQSLAARPVRVTVAEPPKKGGFGGSFADDKDAWRSARPMAAAEPTNTQPDDNVNWRGTAKPVAPPRSERGFGFGGSAGAEEKEWSRGTNFRAGAAPPQQSEEPEVWRSAKAPASASSQSQAPGQRRKLQLAPRGTTQTAHTGSNPSSIFGGAKPVDTATREQSLLERKGASAAPTGKPAAVAQPERKTARKHDSNFSFAKAGLDVQDGEEE</sequence>
<organism evidence="5 6">
    <name type="scientific">Wallemia ichthyophaga</name>
    <dbReference type="NCBI Taxonomy" id="245174"/>
    <lineage>
        <taxon>Eukaryota</taxon>
        <taxon>Fungi</taxon>
        <taxon>Dikarya</taxon>
        <taxon>Basidiomycota</taxon>
        <taxon>Wallemiomycotina</taxon>
        <taxon>Wallemiomycetes</taxon>
        <taxon>Wallemiales</taxon>
        <taxon>Wallemiaceae</taxon>
        <taxon>Wallemia</taxon>
    </lineage>
</organism>
<dbReference type="InterPro" id="IPR035979">
    <property type="entry name" value="RBD_domain_sf"/>
</dbReference>
<feature type="region of interest" description="Disordered" evidence="3">
    <location>
        <begin position="187"/>
        <end position="361"/>
    </location>
</feature>
<feature type="compositionally biased region" description="Polar residues" evidence="3">
    <location>
        <begin position="284"/>
        <end position="297"/>
    </location>
</feature>
<evidence type="ECO:0000256" key="1">
    <source>
        <dbReference type="ARBA" id="ARBA00022884"/>
    </source>
</evidence>
<dbReference type="SUPFAM" id="SSF54928">
    <property type="entry name" value="RNA-binding domain, RBD"/>
    <property type="match status" value="1"/>
</dbReference>
<feature type="region of interest" description="Disordered" evidence="3">
    <location>
        <begin position="31"/>
        <end position="85"/>
    </location>
</feature>
<dbReference type="InterPro" id="IPR012677">
    <property type="entry name" value="Nucleotide-bd_a/b_plait_sf"/>
</dbReference>
<dbReference type="Proteomes" id="UP000310689">
    <property type="component" value="Unassembled WGS sequence"/>
</dbReference>
<feature type="compositionally biased region" description="Basic and acidic residues" evidence="3">
    <location>
        <begin position="334"/>
        <end position="344"/>
    </location>
</feature>
<reference evidence="5 6" key="1">
    <citation type="submission" date="2019-03" db="EMBL/GenBank/DDBJ databases">
        <title>Sequencing 23 genomes of Wallemia ichthyophaga.</title>
        <authorList>
            <person name="Gostincar C."/>
        </authorList>
    </citation>
    <scope>NUCLEOTIDE SEQUENCE [LARGE SCALE GENOMIC DNA]</scope>
    <source>
        <strain evidence="5 6">EXF-6200</strain>
    </source>
</reference>
<dbReference type="PANTHER" id="PTHR23236">
    <property type="entry name" value="EUKARYOTIC TRANSLATION INITIATION FACTOR 4B/4H"/>
    <property type="match status" value="1"/>
</dbReference>
<dbReference type="Pfam" id="PF00076">
    <property type="entry name" value="RRM_1"/>
    <property type="match status" value="1"/>
</dbReference>
<gene>
    <name evidence="5" type="ORF">E3P86_01907</name>
</gene>
<dbReference type="PROSITE" id="PS50102">
    <property type="entry name" value="RRM"/>
    <property type="match status" value="1"/>
</dbReference>
<evidence type="ECO:0000256" key="2">
    <source>
        <dbReference type="PROSITE-ProRule" id="PRU00176"/>
    </source>
</evidence>
<feature type="compositionally biased region" description="Low complexity" evidence="3">
    <location>
        <begin position="258"/>
        <end position="272"/>
    </location>
</feature>
<proteinExistence type="predicted"/>
<comment type="caution">
    <text evidence="5">The sequence shown here is derived from an EMBL/GenBank/DDBJ whole genome shotgun (WGS) entry which is preliminary data.</text>
</comment>
<evidence type="ECO:0000259" key="4">
    <source>
        <dbReference type="PROSITE" id="PS50102"/>
    </source>
</evidence>
<dbReference type="AlphaFoldDB" id="A0A4T0J5M0"/>